<dbReference type="Proteomes" id="UP000186601">
    <property type="component" value="Unassembled WGS sequence"/>
</dbReference>
<dbReference type="EMBL" id="MLYV02000062">
    <property type="protein sequence ID" value="PSS37304.1"/>
    <property type="molecule type" value="Genomic_DNA"/>
</dbReference>
<organism evidence="1 2">
    <name type="scientific">Hermanssonia centrifuga</name>
    <dbReference type="NCBI Taxonomy" id="98765"/>
    <lineage>
        <taxon>Eukaryota</taxon>
        <taxon>Fungi</taxon>
        <taxon>Dikarya</taxon>
        <taxon>Basidiomycota</taxon>
        <taxon>Agaricomycotina</taxon>
        <taxon>Agaricomycetes</taxon>
        <taxon>Polyporales</taxon>
        <taxon>Meruliaceae</taxon>
        <taxon>Hermanssonia</taxon>
    </lineage>
</organism>
<keyword evidence="2" id="KW-1185">Reference proteome</keyword>
<accession>A0A2R6S4T2</accession>
<sequence length="56" mass="6644">MPPQARKNSRGRRRLREYIRSERWQLERQLLPIIGGEALQKTLLKRSGLTCTHMNV</sequence>
<evidence type="ECO:0000313" key="1">
    <source>
        <dbReference type="EMBL" id="PSS37304.1"/>
    </source>
</evidence>
<dbReference type="AlphaFoldDB" id="A0A2R6S4T2"/>
<proteinExistence type="predicted"/>
<protein>
    <submittedName>
        <fullName evidence="1">Uncharacterized protein</fullName>
    </submittedName>
</protein>
<evidence type="ECO:0000313" key="2">
    <source>
        <dbReference type="Proteomes" id="UP000186601"/>
    </source>
</evidence>
<gene>
    <name evidence="1" type="ORF">PHLCEN_2v852</name>
</gene>
<comment type="caution">
    <text evidence="1">The sequence shown here is derived from an EMBL/GenBank/DDBJ whole genome shotgun (WGS) entry which is preliminary data.</text>
</comment>
<name>A0A2R6S4T2_9APHY</name>
<reference evidence="1 2" key="1">
    <citation type="submission" date="2018-02" db="EMBL/GenBank/DDBJ databases">
        <title>Genome sequence of the basidiomycete white-rot fungus Phlebia centrifuga.</title>
        <authorList>
            <person name="Granchi Z."/>
            <person name="Peng M."/>
            <person name="de Vries R.P."/>
            <person name="Hilden K."/>
            <person name="Makela M.R."/>
            <person name="Grigoriev I."/>
            <person name="Riley R."/>
        </authorList>
    </citation>
    <scope>NUCLEOTIDE SEQUENCE [LARGE SCALE GENOMIC DNA]</scope>
    <source>
        <strain evidence="1 2">FBCC195</strain>
    </source>
</reference>